<keyword evidence="10" id="KW-0496">Mitochondrion</keyword>
<evidence type="ECO:0000256" key="11">
    <source>
        <dbReference type="ARBA" id="ARBA00023304"/>
    </source>
</evidence>
<dbReference type="GO" id="GO:0009099">
    <property type="term" value="P:L-valine biosynthetic process"/>
    <property type="evidence" value="ECO:0007669"/>
    <property type="project" value="UniProtKB-UniPathway"/>
</dbReference>
<dbReference type="STRING" id="97359.A0A550C317"/>
<dbReference type="EMBL" id="VDMD01000029">
    <property type="protein sequence ID" value="TRM59199.1"/>
    <property type="molecule type" value="Genomic_DNA"/>
</dbReference>
<dbReference type="GO" id="GO:0000287">
    <property type="term" value="F:magnesium ion binding"/>
    <property type="evidence" value="ECO:0007669"/>
    <property type="project" value="UniProtKB-UniRule"/>
</dbReference>
<dbReference type="UniPathway" id="UPA00049">
    <property type="reaction ID" value="UER00059"/>
</dbReference>
<evidence type="ECO:0000259" key="16">
    <source>
        <dbReference type="Pfam" id="PF02776"/>
    </source>
</evidence>
<comment type="similarity">
    <text evidence="4 12">Belongs to the TPP enzyme family.</text>
</comment>
<name>A0A550C317_9AGAR</name>
<keyword evidence="7 12" id="KW-0479">Metal-binding</keyword>
<dbReference type="PANTHER" id="PTHR18968:SF13">
    <property type="entry name" value="ACETOLACTATE SYNTHASE CATALYTIC SUBUNIT, MITOCHONDRIAL"/>
    <property type="match status" value="1"/>
</dbReference>
<dbReference type="GO" id="GO:0005739">
    <property type="term" value="C:mitochondrion"/>
    <property type="evidence" value="ECO:0007669"/>
    <property type="project" value="UniProtKB-SubCell"/>
</dbReference>
<comment type="cofactor">
    <cofactor evidence="12">
        <name>Mg(2+)</name>
        <dbReference type="ChEBI" id="CHEBI:18420"/>
    </cofactor>
    <text evidence="12">Binds 1 Mg(2+) ion per subunit.</text>
</comment>
<dbReference type="GO" id="GO:0003984">
    <property type="term" value="F:acetolactate synthase activity"/>
    <property type="evidence" value="ECO:0007669"/>
    <property type="project" value="UniProtKB-EC"/>
</dbReference>
<feature type="domain" description="Thiamine pyrophosphate enzyme TPP-binding" evidence="15">
    <location>
        <begin position="557"/>
        <end position="705"/>
    </location>
</feature>
<evidence type="ECO:0000256" key="6">
    <source>
        <dbReference type="ARBA" id="ARBA00022679"/>
    </source>
</evidence>
<dbReference type="Proteomes" id="UP000320762">
    <property type="component" value="Unassembled WGS sequence"/>
</dbReference>
<evidence type="ECO:0000256" key="10">
    <source>
        <dbReference type="ARBA" id="ARBA00023128"/>
    </source>
</evidence>
<comment type="pathway">
    <text evidence="3 12">Amino-acid biosynthesis; L-valine biosynthesis; L-valine from pyruvate: step 1/4.</text>
</comment>
<dbReference type="PANTHER" id="PTHR18968">
    <property type="entry name" value="THIAMINE PYROPHOSPHATE ENZYMES"/>
    <property type="match status" value="1"/>
</dbReference>
<dbReference type="GO" id="GO:0005948">
    <property type="term" value="C:acetolactate synthase complex"/>
    <property type="evidence" value="ECO:0007669"/>
    <property type="project" value="TreeGrafter"/>
</dbReference>
<comment type="caution">
    <text evidence="17">The sequence shown here is derived from an EMBL/GenBank/DDBJ whole genome shotgun (WGS) entry which is preliminary data.</text>
</comment>
<evidence type="ECO:0000256" key="8">
    <source>
        <dbReference type="ARBA" id="ARBA00022842"/>
    </source>
</evidence>
<comment type="subcellular location">
    <subcellularLocation>
        <location evidence="1">Mitochondrion</location>
    </subcellularLocation>
</comment>
<dbReference type="UniPathway" id="UPA00047">
    <property type="reaction ID" value="UER00055"/>
</dbReference>
<dbReference type="InterPro" id="IPR012846">
    <property type="entry name" value="Acetolactate_synth_lsu"/>
</dbReference>
<reference evidence="17 18" key="1">
    <citation type="journal article" date="2019" name="New Phytol.">
        <title>Comparative genomics reveals unique wood-decay strategies and fruiting body development in the Schizophyllaceae.</title>
        <authorList>
            <person name="Almasi E."/>
            <person name="Sahu N."/>
            <person name="Krizsan K."/>
            <person name="Balint B."/>
            <person name="Kovacs G.M."/>
            <person name="Kiss B."/>
            <person name="Cseklye J."/>
            <person name="Drula E."/>
            <person name="Henrissat B."/>
            <person name="Nagy I."/>
            <person name="Chovatia M."/>
            <person name="Adam C."/>
            <person name="LaButti K."/>
            <person name="Lipzen A."/>
            <person name="Riley R."/>
            <person name="Grigoriev I.V."/>
            <person name="Nagy L.G."/>
        </authorList>
    </citation>
    <scope>NUCLEOTIDE SEQUENCE [LARGE SCALE GENOMIC DNA]</scope>
    <source>
        <strain evidence="17 18">NL-1724</strain>
    </source>
</reference>
<evidence type="ECO:0000256" key="2">
    <source>
        <dbReference type="ARBA" id="ARBA00004974"/>
    </source>
</evidence>
<dbReference type="InterPro" id="IPR039368">
    <property type="entry name" value="AHAS_TPP"/>
</dbReference>
<proteinExistence type="inferred from homology"/>
<dbReference type="GO" id="GO:0030976">
    <property type="term" value="F:thiamine pyrophosphate binding"/>
    <property type="evidence" value="ECO:0007669"/>
    <property type="project" value="UniProtKB-UniRule"/>
</dbReference>
<accession>A0A550C317</accession>
<dbReference type="SUPFAM" id="SSF52467">
    <property type="entry name" value="DHS-like NAD/FAD-binding domain"/>
    <property type="match status" value="1"/>
</dbReference>
<evidence type="ECO:0000256" key="3">
    <source>
        <dbReference type="ARBA" id="ARBA00005025"/>
    </source>
</evidence>
<dbReference type="InterPro" id="IPR029061">
    <property type="entry name" value="THDP-binding"/>
</dbReference>
<dbReference type="InterPro" id="IPR045229">
    <property type="entry name" value="TPP_enz"/>
</dbReference>
<dbReference type="GO" id="GO:0050660">
    <property type="term" value="F:flavin adenine dinucleotide binding"/>
    <property type="evidence" value="ECO:0007669"/>
    <property type="project" value="InterPro"/>
</dbReference>
<dbReference type="FunFam" id="3.40.50.970:FF:000007">
    <property type="entry name" value="Acetolactate synthase"/>
    <property type="match status" value="1"/>
</dbReference>
<dbReference type="Pfam" id="PF02776">
    <property type="entry name" value="TPP_enzyme_N"/>
    <property type="match status" value="1"/>
</dbReference>
<dbReference type="NCBIfam" id="TIGR00118">
    <property type="entry name" value="acolac_lg"/>
    <property type="match status" value="1"/>
</dbReference>
<dbReference type="OrthoDB" id="16262at2759"/>
<dbReference type="InterPro" id="IPR012000">
    <property type="entry name" value="Thiamin_PyroP_enz_cen_dom"/>
</dbReference>
<dbReference type="Gene3D" id="3.40.50.970">
    <property type="match status" value="2"/>
</dbReference>
<evidence type="ECO:0000256" key="9">
    <source>
        <dbReference type="ARBA" id="ARBA00023052"/>
    </source>
</evidence>
<evidence type="ECO:0000256" key="12">
    <source>
        <dbReference type="RuleBase" id="RU003591"/>
    </source>
</evidence>
<evidence type="ECO:0000256" key="5">
    <source>
        <dbReference type="ARBA" id="ARBA00022605"/>
    </source>
</evidence>
<dbReference type="Pfam" id="PF00205">
    <property type="entry name" value="TPP_enzyme_M"/>
    <property type="match status" value="1"/>
</dbReference>
<dbReference type="Pfam" id="PF02775">
    <property type="entry name" value="TPP_enzyme_C"/>
    <property type="match status" value="1"/>
</dbReference>
<dbReference type="InterPro" id="IPR011766">
    <property type="entry name" value="TPP_enzyme_TPP-bd"/>
</dbReference>
<dbReference type="FunFam" id="3.40.50.1220:FF:000008">
    <property type="entry name" value="Acetolactate synthase"/>
    <property type="match status" value="1"/>
</dbReference>
<keyword evidence="9 12" id="KW-0786">Thiamine pyrophosphate</keyword>
<dbReference type="InterPro" id="IPR029035">
    <property type="entry name" value="DHS-like_NAD/FAD-binding_dom"/>
</dbReference>
<comment type="catalytic activity">
    <reaction evidence="12">
        <text>2 pyruvate + H(+) = (2S)-2-acetolactate + CO2</text>
        <dbReference type="Rhea" id="RHEA:25249"/>
        <dbReference type="ChEBI" id="CHEBI:15361"/>
        <dbReference type="ChEBI" id="CHEBI:15378"/>
        <dbReference type="ChEBI" id="CHEBI:16526"/>
        <dbReference type="ChEBI" id="CHEBI:58476"/>
        <dbReference type="EC" id="2.2.1.6"/>
    </reaction>
</comment>
<dbReference type="GO" id="GO:0009097">
    <property type="term" value="P:isoleucine biosynthetic process"/>
    <property type="evidence" value="ECO:0007669"/>
    <property type="project" value="UniProtKB-UniPathway"/>
</dbReference>
<dbReference type="SUPFAM" id="SSF52518">
    <property type="entry name" value="Thiamin diphosphate-binding fold (THDP-binding)"/>
    <property type="match status" value="2"/>
</dbReference>
<sequence length="740" mass="79510">MMSDRIGRSTGVRKMECGAPYLYTPGLLIDSFLHLDAACSHSFLIFAAMLTRPAARIRAAPSAKASLSFTRCRSTTAAAANSIVDAKPRVREHARNISRSTTQNATASPAVRPAPSPAFQQVPPAKNIDLPTHGAGPIPNSPLDHTFVGLSGGQIFHEMMRRHGVKHVFGYPGGAILPVFDAIYNSPHFDFVLPRHEQGAGHMAEGYARVSGKPGVVLVTSGPGATNVVTPMQDALSDGIPLVVFTGQVATSAIGSDAFQEADIVGISRSCTKWNVMVKDIAELPRRINEAFKIATSGRPGPVLVDLPKDVTAAILRTPLPFKATTPGSNLELPSNPLAVLDPPSDTEMIRQAAALINQAQRPIVYAGNGVLSSPLGPKLLAQLSELGDIPVTTTLLGLGAFDELNDRSLHMLGMHGSAYANLAMQSADVIIALGARFDDRVTGKVSSFAPAAKAASLQGRGGIIHFEVQPKNVNKVVEANIPVLGDVVANLGAMVPMIEKKTHPEWNQQIQSWKTAYPFTYTKGDGEIGHMKPQEVIEELDLQTREKKDDVIISTGVGQHQMWAAQFFRWTRPQQMVTSGGLGTMGFGLPAAIGAKVAAPHKTVVDVDGDASFSMTAMELATASQFGIGVKVLVLNNEFQGMVLQWQDLFYENRYSHTRMTNPDFVLLAEAMGVHAIRCTNSADLPAKMKEFLEFDGTKPVFMECVVEKNEHVFPMVPAGKALHEQMLHPTLRIAPKAS</sequence>
<keyword evidence="5 12" id="KW-0028">Amino-acid biosynthesis</keyword>
<evidence type="ECO:0000256" key="7">
    <source>
        <dbReference type="ARBA" id="ARBA00022723"/>
    </source>
</evidence>
<evidence type="ECO:0000259" key="15">
    <source>
        <dbReference type="Pfam" id="PF02775"/>
    </source>
</evidence>
<feature type="domain" description="Thiamine pyrophosphate enzyme central" evidence="14">
    <location>
        <begin position="350"/>
        <end position="492"/>
    </location>
</feature>
<dbReference type="CDD" id="cd02015">
    <property type="entry name" value="TPP_AHAS"/>
    <property type="match status" value="1"/>
</dbReference>
<dbReference type="AlphaFoldDB" id="A0A550C317"/>
<dbReference type="InterPro" id="IPR000399">
    <property type="entry name" value="TPP-bd_CS"/>
</dbReference>
<organism evidence="17 18">
    <name type="scientific">Schizophyllum amplum</name>
    <dbReference type="NCBI Taxonomy" id="97359"/>
    <lineage>
        <taxon>Eukaryota</taxon>
        <taxon>Fungi</taxon>
        <taxon>Dikarya</taxon>
        <taxon>Basidiomycota</taxon>
        <taxon>Agaricomycotina</taxon>
        <taxon>Agaricomycetes</taxon>
        <taxon>Agaricomycetidae</taxon>
        <taxon>Agaricales</taxon>
        <taxon>Schizophyllaceae</taxon>
        <taxon>Schizophyllum</taxon>
    </lineage>
</organism>
<comment type="cofactor">
    <cofactor evidence="12">
        <name>thiamine diphosphate</name>
        <dbReference type="ChEBI" id="CHEBI:58937"/>
    </cofactor>
    <text evidence="12">Binds 1 thiamine pyrophosphate per subunit.</text>
</comment>
<evidence type="ECO:0000256" key="1">
    <source>
        <dbReference type="ARBA" id="ARBA00004173"/>
    </source>
</evidence>
<dbReference type="InterPro" id="IPR012001">
    <property type="entry name" value="Thiamin_PyroP_enz_TPP-bd_dom"/>
</dbReference>
<gene>
    <name evidence="17" type="ORF">BD626DRAFT_508585</name>
</gene>
<dbReference type="PROSITE" id="PS00187">
    <property type="entry name" value="TPP_ENZYMES"/>
    <property type="match status" value="1"/>
</dbReference>
<evidence type="ECO:0000313" key="18">
    <source>
        <dbReference type="Proteomes" id="UP000320762"/>
    </source>
</evidence>
<evidence type="ECO:0000256" key="13">
    <source>
        <dbReference type="SAM" id="MobiDB-lite"/>
    </source>
</evidence>
<evidence type="ECO:0000259" key="14">
    <source>
        <dbReference type="Pfam" id="PF00205"/>
    </source>
</evidence>
<keyword evidence="6 12" id="KW-0808">Transferase</keyword>
<feature type="region of interest" description="Disordered" evidence="13">
    <location>
        <begin position="95"/>
        <end position="141"/>
    </location>
</feature>
<evidence type="ECO:0000256" key="4">
    <source>
        <dbReference type="ARBA" id="ARBA00007812"/>
    </source>
</evidence>
<dbReference type="CDD" id="cd07035">
    <property type="entry name" value="TPP_PYR_POX_like"/>
    <property type="match status" value="1"/>
</dbReference>
<keyword evidence="8 12" id="KW-0460">Magnesium</keyword>
<keyword evidence="11 12" id="KW-0100">Branched-chain amino acid biosynthesis</keyword>
<feature type="domain" description="Thiamine pyrophosphate enzyme N-terminal TPP-binding" evidence="16">
    <location>
        <begin position="151"/>
        <end position="265"/>
    </location>
</feature>
<keyword evidence="18" id="KW-1185">Reference proteome</keyword>
<protein>
    <recommendedName>
        <fullName evidence="12">Acetolactate synthase</fullName>
        <ecNumber evidence="12">2.2.1.6</ecNumber>
    </recommendedName>
</protein>
<evidence type="ECO:0000313" key="17">
    <source>
        <dbReference type="EMBL" id="TRM59199.1"/>
    </source>
</evidence>
<dbReference type="Gene3D" id="3.40.50.1220">
    <property type="entry name" value="TPP-binding domain"/>
    <property type="match status" value="1"/>
</dbReference>
<comment type="pathway">
    <text evidence="2 12">Amino-acid biosynthesis; L-isoleucine biosynthesis; L-isoleucine from 2-oxobutanoate: step 1/4.</text>
</comment>
<dbReference type="EC" id="2.2.1.6" evidence="12"/>